<dbReference type="InterPro" id="IPR036388">
    <property type="entry name" value="WH-like_DNA-bd_sf"/>
</dbReference>
<evidence type="ECO:0000313" key="7">
    <source>
        <dbReference type="Proteomes" id="UP000505377"/>
    </source>
</evidence>
<dbReference type="GO" id="GO:0003677">
    <property type="term" value="F:DNA binding"/>
    <property type="evidence" value="ECO:0007669"/>
    <property type="project" value="UniProtKB-KW"/>
</dbReference>
<proteinExistence type="predicted"/>
<evidence type="ECO:0000313" key="6">
    <source>
        <dbReference type="EMBL" id="QJY49979.1"/>
    </source>
</evidence>
<evidence type="ECO:0000259" key="5">
    <source>
        <dbReference type="PROSITE" id="PS51078"/>
    </source>
</evidence>
<dbReference type="InterPro" id="IPR029016">
    <property type="entry name" value="GAF-like_dom_sf"/>
</dbReference>
<evidence type="ECO:0000256" key="3">
    <source>
        <dbReference type="ARBA" id="ARBA00023163"/>
    </source>
</evidence>
<dbReference type="GO" id="GO:0003700">
    <property type="term" value="F:DNA-binding transcription factor activity"/>
    <property type="evidence" value="ECO:0007669"/>
    <property type="project" value="TreeGrafter"/>
</dbReference>
<keyword evidence="1" id="KW-0805">Transcription regulation</keyword>
<dbReference type="InterPro" id="IPR036390">
    <property type="entry name" value="WH_DNA-bd_sf"/>
</dbReference>
<keyword evidence="7" id="KW-1185">Reference proteome</keyword>
<dbReference type="SMART" id="SM00346">
    <property type="entry name" value="HTH_ICLR"/>
    <property type="match status" value="1"/>
</dbReference>
<organism evidence="6 7">
    <name type="scientific">Pseudonocardia broussonetiae</name>
    <dbReference type="NCBI Taxonomy" id="2736640"/>
    <lineage>
        <taxon>Bacteria</taxon>
        <taxon>Bacillati</taxon>
        <taxon>Actinomycetota</taxon>
        <taxon>Actinomycetes</taxon>
        <taxon>Pseudonocardiales</taxon>
        <taxon>Pseudonocardiaceae</taxon>
        <taxon>Pseudonocardia</taxon>
    </lineage>
</organism>
<evidence type="ECO:0000256" key="1">
    <source>
        <dbReference type="ARBA" id="ARBA00023015"/>
    </source>
</evidence>
<dbReference type="Pfam" id="PF01614">
    <property type="entry name" value="IclR_C"/>
    <property type="match status" value="1"/>
</dbReference>
<gene>
    <name evidence="6" type="ORF">HOP40_32915</name>
</gene>
<dbReference type="Gene3D" id="1.10.10.10">
    <property type="entry name" value="Winged helix-like DNA-binding domain superfamily/Winged helix DNA-binding domain"/>
    <property type="match status" value="1"/>
</dbReference>
<dbReference type="InterPro" id="IPR014757">
    <property type="entry name" value="Tscrpt_reg_IclR_C"/>
</dbReference>
<dbReference type="Gene3D" id="3.30.450.40">
    <property type="match status" value="1"/>
</dbReference>
<protein>
    <submittedName>
        <fullName evidence="6">Helix-turn-helix domain-containing protein</fullName>
    </submittedName>
</protein>
<dbReference type="PROSITE" id="PS51077">
    <property type="entry name" value="HTH_ICLR"/>
    <property type="match status" value="1"/>
</dbReference>
<evidence type="ECO:0000256" key="2">
    <source>
        <dbReference type="ARBA" id="ARBA00023125"/>
    </source>
</evidence>
<dbReference type="AlphaFoldDB" id="A0A6M6JU60"/>
<dbReference type="EMBL" id="CP053564">
    <property type="protein sequence ID" value="QJY49979.1"/>
    <property type="molecule type" value="Genomic_DNA"/>
</dbReference>
<dbReference type="InterPro" id="IPR005471">
    <property type="entry name" value="Tscrpt_reg_IclR_N"/>
</dbReference>
<dbReference type="PROSITE" id="PS51078">
    <property type="entry name" value="ICLR_ED"/>
    <property type="match status" value="1"/>
</dbReference>
<sequence>MAEEGGCTLTQIAARSGLPLSTVHRLVTELAGWQVLVRDEDGRYGAGPPLAAVASARPPAPLLDLRERAVPVMEELFRATASPVRVGVLEGTAVSYVEKTSRHRPVTRLSPAARLPAHATALGKALLAVAPTRTLEAVLRSELRRYTPGTITRPERLRWLLRTVRMSGLALCDRELDPTGRAVAAPVVVPSRSGTAAIEVAVSDLGRDVPSVRTPLALAAAWLSRELAVPVEPAARLSAAGGDPA</sequence>
<dbReference type="KEGG" id="pbro:HOP40_32915"/>
<feature type="domain" description="IclR-ED" evidence="5">
    <location>
        <begin position="51"/>
        <end position="229"/>
    </location>
</feature>
<dbReference type="InterPro" id="IPR050707">
    <property type="entry name" value="HTH_MetabolicPath_Reg"/>
</dbReference>
<keyword evidence="2" id="KW-0238">DNA-binding</keyword>
<dbReference type="PANTHER" id="PTHR30136">
    <property type="entry name" value="HELIX-TURN-HELIX TRANSCRIPTIONAL REGULATOR, ICLR FAMILY"/>
    <property type="match status" value="1"/>
</dbReference>
<dbReference type="GO" id="GO:0045892">
    <property type="term" value="P:negative regulation of DNA-templated transcription"/>
    <property type="evidence" value="ECO:0007669"/>
    <property type="project" value="TreeGrafter"/>
</dbReference>
<dbReference type="Pfam" id="PF09339">
    <property type="entry name" value="HTH_IclR"/>
    <property type="match status" value="1"/>
</dbReference>
<keyword evidence="3" id="KW-0804">Transcription</keyword>
<feature type="domain" description="HTH iclR-type" evidence="4">
    <location>
        <begin position="1"/>
        <end position="48"/>
    </location>
</feature>
<reference evidence="6 7" key="1">
    <citation type="submission" date="2020-05" db="EMBL/GenBank/DDBJ databases">
        <authorList>
            <person name="Mo P."/>
        </authorList>
    </citation>
    <scope>NUCLEOTIDE SEQUENCE [LARGE SCALE GENOMIC DNA]</scope>
    <source>
        <strain evidence="6 7">Gen01</strain>
    </source>
</reference>
<name>A0A6M6JU60_9PSEU</name>
<dbReference type="SUPFAM" id="SSF46785">
    <property type="entry name" value="Winged helix' DNA-binding domain"/>
    <property type="match status" value="1"/>
</dbReference>
<accession>A0A6M6JU60</accession>
<evidence type="ECO:0000259" key="4">
    <source>
        <dbReference type="PROSITE" id="PS51077"/>
    </source>
</evidence>
<dbReference type="PANTHER" id="PTHR30136:SF24">
    <property type="entry name" value="HTH-TYPE TRANSCRIPTIONAL REPRESSOR ALLR"/>
    <property type="match status" value="1"/>
</dbReference>
<dbReference type="SUPFAM" id="SSF55781">
    <property type="entry name" value="GAF domain-like"/>
    <property type="match status" value="1"/>
</dbReference>
<dbReference type="Proteomes" id="UP000505377">
    <property type="component" value="Chromosome"/>
</dbReference>